<keyword evidence="4" id="KW-0399">Innate immunity</keyword>
<dbReference type="GO" id="GO:0008270">
    <property type="term" value="F:zinc ion binding"/>
    <property type="evidence" value="ECO:0007669"/>
    <property type="project" value="InterPro"/>
</dbReference>
<evidence type="ECO:0000313" key="9">
    <source>
        <dbReference type="EMBL" id="BFF99088.1"/>
    </source>
</evidence>
<dbReference type="PANTHER" id="PTHR11022:SF41">
    <property type="entry name" value="PEPTIDOGLYCAN-RECOGNITION PROTEIN LC-RELATED"/>
    <property type="match status" value="1"/>
</dbReference>
<evidence type="ECO:0000256" key="4">
    <source>
        <dbReference type="ARBA" id="ARBA00022588"/>
    </source>
</evidence>
<keyword evidence="3" id="KW-0964">Secreted</keyword>
<feature type="domain" description="Peptidoglycan recognition protein family" evidence="8">
    <location>
        <begin position="240"/>
        <end position="376"/>
    </location>
</feature>
<keyword evidence="6" id="KW-1133">Transmembrane helix</keyword>
<dbReference type="PANTHER" id="PTHR11022">
    <property type="entry name" value="PEPTIDOGLYCAN RECOGNITION PROTEIN"/>
    <property type="match status" value="1"/>
</dbReference>
<reference evidence="9 10" key="1">
    <citation type="submission" date="2024-02" db="EMBL/GenBank/DDBJ databases">
        <title>A chromosome-level genome assembly of Drosophila madeirensis, a fruit fly species endemic to Madeira island.</title>
        <authorList>
            <person name="Tomihara K."/>
            <person name="Llopart A."/>
            <person name="Yamamoto D."/>
        </authorList>
    </citation>
    <scope>NUCLEOTIDE SEQUENCE [LARGE SCALE GENOMIC DNA]</scope>
    <source>
        <strain evidence="9 10">RF1</strain>
    </source>
</reference>
<dbReference type="SMART" id="SM00644">
    <property type="entry name" value="Ami_2"/>
    <property type="match status" value="1"/>
</dbReference>
<evidence type="ECO:0000259" key="7">
    <source>
        <dbReference type="SMART" id="SM00644"/>
    </source>
</evidence>
<accession>A0AAU9FTI0</accession>
<feature type="domain" description="Peptidoglycan recognition protein family" evidence="8">
    <location>
        <begin position="63"/>
        <end position="206"/>
    </location>
</feature>
<dbReference type="InterPro" id="IPR006619">
    <property type="entry name" value="PGRP_domain_met/bac"/>
</dbReference>
<dbReference type="GO" id="GO:0045087">
    <property type="term" value="P:innate immune response"/>
    <property type="evidence" value="ECO:0007669"/>
    <property type="project" value="UniProtKB-KW"/>
</dbReference>
<dbReference type="InterPro" id="IPR015510">
    <property type="entry name" value="PGRP"/>
</dbReference>
<comment type="subcellular location">
    <subcellularLocation>
        <location evidence="1">Secreted</location>
    </subcellularLocation>
</comment>
<sequence length="377" mass="42672">MQKPAQNNLETQNNPEAVGETNVKRFPRELIFLCVFLLMIVALAAGYSYWMMAHAPMNSNKNLHILDRSEWQGEPPSSKPEHLKLPISNVIISHTATEGCETEEICIYRMQTIQGFHMKSLGWLDIGYNFLVGGDGQIYVGRGWHHQGQHVRGYNAVSISIAFIGTFVNVEPPVRQVEAAKRLMTEGVRLHKLHPDYHIFAHRQLSPTESPGQKLFELIKHWPRWTQDVTELRLLGNATLKFVTRAYWLAQPPGRALPPLQLPVESVRFESTVSPSCSTQAECVFRVRLLQTFHIESSGYTDINYNFVIAGDTNIYECRGWDQSCESEQDHNATTNELVVGFVGATASNKQLALELIQQGIKWGHISKNYTLTDNAE</sequence>
<evidence type="ECO:0000256" key="1">
    <source>
        <dbReference type="ARBA" id="ARBA00004613"/>
    </source>
</evidence>
<dbReference type="InterPro" id="IPR002502">
    <property type="entry name" value="Amidase_domain"/>
</dbReference>
<evidence type="ECO:0000256" key="2">
    <source>
        <dbReference type="ARBA" id="ARBA00007553"/>
    </source>
</evidence>
<dbReference type="InterPro" id="IPR036505">
    <property type="entry name" value="Amidase/PGRP_sf"/>
</dbReference>
<evidence type="ECO:0000256" key="6">
    <source>
        <dbReference type="SAM" id="Phobius"/>
    </source>
</evidence>
<dbReference type="EMBL" id="AP029265">
    <property type="protein sequence ID" value="BFF99088.1"/>
    <property type="molecule type" value="Genomic_DNA"/>
</dbReference>
<evidence type="ECO:0000256" key="5">
    <source>
        <dbReference type="ARBA" id="ARBA00022859"/>
    </source>
</evidence>
<comment type="similarity">
    <text evidence="2">Belongs to the N-acetylmuramoyl-L-alanine amidase 2 family.</text>
</comment>
<evidence type="ECO:0000259" key="8">
    <source>
        <dbReference type="SMART" id="SM00701"/>
    </source>
</evidence>
<keyword evidence="10" id="KW-1185">Reference proteome</keyword>
<gene>
    <name evidence="9" type="ORF">DMAD_07076</name>
</gene>
<evidence type="ECO:0000256" key="3">
    <source>
        <dbReference type="ARBA" id="ARBA00022525"/>
    </source>
</evidence>
<dbReference type="SUPFAM" id="SSF55846">
    <property type="entry name" value="N-acetylmuramoyl-L-alanine amidase-like"/>
    <property type="match status" value="2"/>
</dbReference>
<proteinExistence type="inferred from homology"/>
<dbReference type="SMART" id="SM00701">
    <property type="entry name" value="PGRP"/>
    <property type="match status" value="2"/>
</dbReference>
<keyword evidence="5" id="KW-0391">Immunity</keyword>
<dbReference type="Proteomes" id="UP001500889">
    <property type="component" value="Chromosome J"/>
</dbReference>
<protein>
    <submittedName>
        <fullName evidence="9">Peptidoglycan-recognition protein LF</fullName>
    </submittedName>
</protein>
<evidence type="ECO:0000313" key="10">
    <source>
        <dbReference type="Proteomes" id="UP001500889"/>
    </source>
</evidence>
<dbReference type="FunFam" id="3.40.80.10:FF:000001">
    <property type="entry name" value="Peptidoglycan recognition protein 1"/>
    <property type="match status" value="1"/>
</dbReference>
<dbReference type="CDD" id="cd06583">
    <property type="entry name" value="PGRP"/>
    <property type="match status" value="2"/>
</dbReference>
<keyword evidence="6" id="KW-0812">Transmembrane</keyword>
<keyword evidence="6" id="KW-0472">Membrane</keyword>
<dbReference type="GO" id="GO:0009253">
    <property type="term" value="P:peptidoglycan catabolic process"/>
    <property type="evidence" value="ECO:0007669"/>
    <property type="project" value="InterPro"/>
</dbReference>
<dbReference type="GO" id="GO:0005576">
    <property type="term" value="C:extracellular region"/>
    <property type="evidence" value="ECO:0007669"/>
    <property type="project" value="UniProtKB-SubCell"/>
</dbReference>
<dbReference type="AlphaFoldDB" id="A0AAU9FTI0"/>
<dbReference type="Pfam" id="PF01510">
    <property type="entry name" value="Amidase_2"/>
    <property type="match status" value="1"/>
</dbReference>
<feature type="transmembrane region" description="Helical" evidence="6">
    <location>
        <begin position="30"/>
        <end position="50"/>
    </location>
</feature>
<dbReference type="GO" id="GO:0008745">
    <property type="term" value="F:N-acetylmuramoyl-L-alanine amidase activity"/>
    <property type="evidence" value="ECO:0007669"/>
    <property type="project" value="InterPro"/>
</dbReference>
<feature type="domain" description="N-acetylmuramoyl-L-alanine amidase" evidence="7">
    <location>
        <begin position="75"/>
        <end position="212"/>
    </location>
</feature>
<dbReference type="Gene3D" id="3.40.80.10">
    <property type="entry name" value="Peptidoglycan recognition protein-like"/>
    <property type="match status" value="2"/>
</dbReference>
<name>A0AAU9FTI0_DROMD</name>
<organism evidence="9 10">
    <name type="scientific">Drosophila madeirensis</name>
    <name type="common">Fruit fly</name>
    <dbReference type="NCBI Taxonomy" id="30013"/>
    <lineage>
        <taxon>Eukaryota</taxon>
        <taxon>Metazoa</taxon>
        <taxon>Ecdysozoa</taxon>
        <taxon>Arthropoda</taxon>
        <taxon>Hexapoda</taxon>
        <taxon>Insecta</taxon>
        <taxon>Pterygota</taxon>
        <taxon>Neoptera</taxon>
        <taxon>Endopterygota</taxon>
        <taxon>Diptera</taxon>
        <taxon>Brachycera</taxon>
        <taxon>Muscomorpha</taxon>
        <taxon>Ephydroidea</taxon>
        <taxon>Drosophilidae</taxon>
        <taxon>Drosophila</taxon>
        <taxon>Sophophora</taxon>
    </lineage>
</organism>